<evidence type="ECO:0000259" key="7">
    <source>
        <dbReference type="PROSITE" id="PS50822"/>
    </source>
</evidence>
<evidence type="ECO:0000256" key="1">
    <source>
        <dbReference type="ARBA" id="ARBA00004370"/>
    </source>
</evidence>
<name>A0A7R9QS69_9ACAR</name>
<dbReference type="PROSITE" id="PS50822">
    <property type="entry name" value="PIWI"/>
    <property type="match status" value="1"/>
</dbReference>
<comment type="subcellular location">
    <subcellularLocation>
        <location evidence="1">Membrane</location>
    </subcellularLocation>
</comment>
<dbReference type="InterPro" id="IPR012337">
    <property type="entry name" value="RNaseH-like_sf"/>
</dbReference>
<dbReference type="Gene3D" id="3.30.420.10">
    <property type="entry name" value="Ribonuclease H-like superfamily/Ribonuclease H"/>
    <property type="match status" value="1"/>
</dbReference>
<keyword evidence="6" id="KW-0325">Glycoprotein</keyword>
<accession>A0A7R9QS69</accession>
<dbReference type="GO" id="GO:0016020">
    <property type="term" value="C:membrane"/>
    <property type="evidence" value="ECO:0007669"/>
    <property type="project" value="UniProtKB-SubCell"/>
</dbReference>
<dbReference type="InterPro" id="IPR002159">
    <property type="entry name" value="CD36_fam"/>
</dbReference>
<sequence length="488" mass="55415">VTTPKLLPQKFALFANNTENKFEVLTGHKTGLYSRILKWNDNSSLSVWTGRSCNLVNGTNGFQFSPLIQRDDRLFEYSTDICRSIEMSYESQEDIDGIPIYRFSPVDNAFYSPKHNIHNTCYCLSPKTPEKCNFIGILNMSSCTGAPLILSNPHFRRTSQVIAKSIDGLSPEERLHHTFIEVEPISGLVTYRARRYQLNVHTKKCPLNQNVGKTLKEAIIPGDRMSRSVSACVASFDHSYVKYFATTRLQRRVQEISQELQEMMLDLLREYSNRNNGELPEQIIVYRDGVSEGQFNAALQQEIKALSKTFAAEREGYEPQLTYIVVQKRHHTRFFPSNPAEGVGRAKNVPPGLVVDTDVVSKTHFDYFLCSHEGIQGTSRPTHYFILWDDNKFTPDQLQQLTFALTHVYARCTRSISYPAPIAYAHLAAYRTQRHIIGFKQREDSESGSYGGSSVGVAAPRRHGVGGDEVLMDKMKINAAFKSQMYFC</sequence>
<evidence type="ECO:0000256" key="4">
    <source>
        <dbReference type="ARBA" id="ARBA00022989"/>
    </source>
</evidence>
<proteinExistence type="inferred from homology"/>
<keyword evidence="4" id="KW-1133">Transmembrane helix</keyword>
<dbReference type="GO" id="GO:0003676">
    <property type="term" value="F:nucleic acid binding"/>
    <property type="evidence" value="ECO:0007669"/>
    <property type="project" value="InterPro"/>
</dbReference>
<evidence type="ECO:0000256" key="2">
    <source>
        <dbReference type="ARBA" id="ARBA00010532"/>
    </source>
</evidence>
<gene>
    <name evidence="8" type="ORF">ONB1V03_LOCUS12531</name>
</gene>
<feature type="domain" description="Piwi" evidence="7">
    <location>
        <begin position="222"/>
        <end position="437"/>
    </location>
</feature>
<dbReference type="PRINTS" id="PR01609">
    <property type="entry name" value="CD36FAMILY"/>
</dbReference>
<reference evidence="8" key="1">
    <citation type="submission" date="2020-11" db="EMBL/GenBank/DDBJ databases">
        <authorList>
            <person name="Tran Van P."/>
        </authorList>
    </citation>
    <scope>NUCLEOTIDE SEQUENCE</scope>
</reference>
<keyword evidence="5" id="KW-0472">Membrane</keyword>
<dbReference type="SMART" id="SM00950">
    <property type="entry name" value="Piwi"/>
    <property type="match status" value="1"/>
</dbReference>
<dbReference type="Pfam" id="PF02171">
    <property type="entry name" value="Piwi"/>
    <property type="match status" value="1"/>
</dbReference>
<dbReference type="InterPro" id="IPR036397">
    <property type="entry name" value="RNaseH_sf"/>
</dbReference>
<evidence type="ECO:0000256" key="6">
    <source>
        <dbReference type="ARBA" id="ARBA00023180"/>
    </source>
</evidence>
<dbReference type="SUPFAM" id="SSF53098">
    <property type="entry name" value="Ribonuclease H-like"/>
    <property type="match status" value="1"/>
</dbReference>
<dbReference type="OrthoDB" id="18585at2759"/>
<evidence type="ECO:0000256" key="3">
    <source>
        <dbReference type="ARBA" id="ARBA00022692"/>
    </source>
</evidence>
<dbReference type="PANTHER" id="PTHR22891">
    <property type="entry name" value="EUKARYOTIC TRANSLATION INITIATION FACTOR 2C"/>
    <property type="match status" value="1"/>
</dbReference>
<dbReference type="Proteomes" id="UP000728032">
    <property type="component" value="Unassembled WGS sequence"/>
</dbReference>
<dbReference type="EMBL" id="CAJPVJ010010225">
    <property type="protein sequence ID" value="CAG2173077.1"/>
    <property type="molecule type" value="Genomic_DNA"/>
</dbReference>
<dbReference type="AlphaFoldDB" id="A0A7R9QS69"/>
<evidence type="ECO:0000256" key="5">
    <source>
        <dbReference type="ARBA" id="ARBA00023136"/>
    </source>
</evidence>
<dbReference type="InterPro" id="IPR003165">
    <property type="entry name" value="Piwi"/>
</dbReference>
<protein>
    <recommendedName>
        <fullName evidence="7">Piwi domain-containing protein</fullName>
    </recommendedName>
</protein>
<comment type="similarity">
    <text evidence="2">Belongs to the CD36 family.</text>
</comment>
<keyword evidence="3" id="KW-0812">Transmembrane</keyword>
<keyword evidence="9" id="KW-1185">Reference proteome</keyword>
<feature type="non-terminal residue" evidence="8">
    <location>
        <position position="1"/>
    </location>
</feature>
<dbReference type="EMBL" id="OC925050">
    <property type="protein sequence ID" value="CAD7655890.1"/>
    <property type="molecule type" value="Genomic_DNA"/>
</dbReference>
<evidence type="ECO:0000313" key="8">
    <source>
        <dbReference type="EMBL" id="CAD7655890.1"/>
    </source>
</evidence>
<organism evidence="8">
    <name type="scientific">Oppiella nova</name>
    <dbReference type="NCBI Taxonomy" id="334625"/>
    <lineage>
        <taxon>Eukaryota</taxon>
        <taxon>Metazoa</taxon>
        <taxon>Ecdysozoa</taxon>
        <taxon>Arthropoda</taxon>
        <taxon>Chelicerata</taxon>
        <taxon>Arachnida</taxon>
        <taxon>Acari</taxon>
        <taxon>Acariformes</taxon>
        <taxon>Sarcoptiformes</taxon>
        <taxon>Oribatida</taxon>
        <taxon>Brachypylina</taxon>
        <taxon>Oppioidea</taxon>
        <taxon>Oppiidae</taxon>
        <taxon>Oppiella</taxon>
    </lineage>
</organism>
<evidence type="ECO:0000313" key="9">
    <source>
        <dbReference type="Proteomes" id="UP000728032"/>
    </source>
</evidence>